<dbReference type="STRING" id="42253.NITMOv2_2023"/>
<dbReference type="Proteomes" id="UP000069205">
    <property type="component" value="Chromosome"/>
</dbReference>
<dbReference type="EMBL" id="CP011801">
    <property type="protein sequence ID" value="ALA58440.1"/>
    <property type="molecule type" value="Genomic_DNA"/>
</dbReference>
<dbReference type="PATRIC" id="fig|42253.5.peg.1995"/>
<organism evidence="1 2">
    <name type="scientific">Nitrospira moscoviensis</name>
    <dbReference type="NCBI Taxonomy" id="42253"/>
    <lineage>
        <taxon>Bacteria</taxon>
        <taxon>Pseudomonadati</taxon>
        <taxon>Nitrospirota</taxon>
        <taxon>Nitrospiria</taxon>
        <taxon>Nitrospirales</taxon>
        <taxon>Nitrospiraceae</taxon>
        <taxon>Nitrospira</taxon>
    </lineage>
</organism>
<dbReference type="KEGG" id="nmv:NITMOv2_2023"/>
<protein>
    <recommendedName>
        <fullName evidence="3">Uroporphyrin-III C-methyltransferase</fullName>
    </recommendedName>
</protein>
<dbReference type="PANTHER" id="PTHR36849:SF1">
    <property type="entry name" value="CYTOPLASMIC PROTEIN"/>
    <property type="match status" value="1"/>
</dbReference>
<dbReference type="RefSeq" id="WP_053379608.1">
    <property type="nucleotide sequence ID" value="NZ_CP011801.1"/>
</dbReference>
<dbReference type="InterPro" id="IPR052552">
    <property type="entry name" value="YeaO-like"/>
</dbReference>
<dbReference type="AlphaFoldDB" id="A0A0K2GBW9"/>
<evidence type="ECO:0000313" key="1">
    <source>
        <dbReference type="EMBL" id="ALA58440.1"/>
    </source>
</evidence>
<keyword evidence="2" id="KW-1185">Reference proteome</keyword>
<dbReference type="Pfam" id="PF22752">
    <property type="entry name" value="DUF488-N3i"/>
    <property type="match status" value="1"/>
</dbReference>
<gene>
    <name evidence="1" type="ORF">NITMOv2_2023</name>
</gene>
<name>A0A0K2GBW9_NITMO</name>
<reference evidence="1 2" key="1">
    <citation type="journal article" date="2015" name="Proc. Natl. Acad. Sci. U.S.A.">
        <title>Expanded metabolic versatility of ubiquitous nitrite-oxidizing bacteria from the genus Nitrospira.</title>
        <authorList>
            <person name="Koch H."/>
            <person name="Lucker S."/>
            <person name="Albertsen M."/>
            <person name="Kitzinger K."/>
            <person name="Herbold C."/>
            <person name="Spieck E."/>
            <person name="Nielsen P.H."/>
            <person name="Wagner M."/>
            <person name="Daims H."/>
        </authorList>
    </citation>
    <scope>NUCLEOTIDE SEQUENCE [LARGE SCALE GENOMIC DNA]</scope>
    <source>
        <strain evidence="1 2">NSP M-1</strain>
    </source>
</reference>
<accession>A0A0K2GBW9</accession>
<dbReference type="OrthoDB" id="9790745at2"/>
<evidence type="ECO:0000313" key="2">
    <source>
        <dbReference type="Proteomes" id="UP000069205"/>
    </source>
</evidence>
<sequence length="124" mass="14487">MSVAIKRVYEPAGTRDGFRVLVDRVWPRGISKASARVDLWLREIGPSTALRKWFQHDPARWKTFASRYRAELRGKGELLASLRERAKRGRITLLYSARDERFNQAVVLRDVLGRPRRARRTRPS</sequence>
<proteinExistence type="predicted"/>
<evidence type="ECO:0008006" key="3">
    <source>
        <dbReference type="Google" id="ProtNLM"/>
    </source>
</evidence>
<dbReference type="PANTHER" id="PTHR36849">
    <property type="entry name" value="CYTOPLASMIC PROTEIN-RELATED"/>
    <property type="match status" value="1"/>
</dbReference>